<reference evidence="4" key="2">
    <citation type="submission" date="2023-06" db="EMBL/GenBank/DDBJ databases">
        <authorList>
            <consortium name="Lawrence Berkeley National Laboratory"/>
            <person name="Mondo S.J."/>
            <person name="Hensen N."/>
            <person name="Bonometti L."/>
            <person name="Westerberg I."/>
            <person name="Brannstrom I.O."/>
            <person name="Guillou S."/>
            <person name="Cros-Aarteil S."/>
            <person name="Calhoun S."/>
            <person name="Haridas S."/>
            <person name="Kuo A."/>
            <person name="Pangilinan J."/>
            <person name="Riley R."/>
            <person name="Labutti K."/>
            <person name="Andreopoulos B."/>
            <person name="Lipzen A."/>
            <person name="Chen C."/>
            <person name="Yanf M."/>
            <person name="Daum C."/>
            <person name="Ng V."/>
            <person name="Clum A."/>
            <person name="Steindorff A."/>
            <person name="Ohm R."/>
            <person name="Martin F."/>
            <person name="Silar P."/>
            <person name="Natvig D."/>
            <person name="Lalanne C."/>
            <person name="Gautier V."/>
            <person name="Ament-Velasquez S.L."/>
            <person name="Kruys A."/>
            <person name="Hutchinson M.I."/>
            <person name="Powell A.J."/>
            <person name="Barry K."/>
            <person name="Miller A.N."/>
            <person name="Grigoriev I.V."/>
            <person name="Debuchy R."/>
            <person name="Gladieux P."/>
            <person name="Thoren M.H."/>
            <person name="Johannesson H."/>
        </authorList>
    </citation>
    <scope>NUCLEOTIDE SEQUENCE</scope>
    <source>
        <strain evidence="4">PSN324</strain>
    </source>
</reference>
<accession>A0AAV9HVB6</accession>
<dbReference type="EMBL" id="MU864959">
    <property type="protein sequence ID" value="KAK4463432.1"/>
    <property type="molecule type" value="Genomic_DNA"/>
</dbReference>
<evidence type="ECO:0000256" key="3">
    <source>
        <dbReference type="SAM" id="SignalP"/>
    </source>
</evidence>
<keyword evidence="3" id="KW-0732">Signal</keyword>
<feature type="region of interest" description="Disordered" evidence="2">
    <location>
        <begin position="528"/>
        <end position="591"/>
    </location>
</feature>
<comment type="caution">
    <text evidence="4">The sequence shown here is derived from an EMBL/GenBank/DDBJ whole genome shotgun (WGS) entry which is preliminary data.</text>
</comment>
<evidence type="ECO:0000313" key="4">
    <source>
        <dbReference type="EMBL" id="KAK4463432.1"/>
    </source>
</evidence>
<keyword evidence="5" id="KW-1185">Reference proteome</keyword>
<name>A0AAV9HVB6_9PEZI</name>
<organism evidence="4 5">
    <name type="scientific">Cladorrhinum samala</name>
    <dbReference type="NCBI Taxonomy" id="585594"/>
    <lineage>
        <taxon>Eukaryota</taxon>
        <taxon>Fungi</taxon>
        <taxon>Dikarya</taxon>
        <taxon>Ascomycota</taxon>
        <taxon>Pezizomycotina</taxon>
        <taxon>Sordariomycetes</taxon>
        <taxon>Sordariomycetidae</taxon>
        <taxon>Sordariales</taxon>
        <taxon>Podosporaceae</taxon>
        <taxon>Cladorrhinum</taxon>
    </lineage>
</organism>
<feature type="compositionally biased region" description="Low complexity" evidence="2">
    <location>
        <begin position="566"/>
        <end position="579"/>
    </location>
</feature>
<evidence type="ECO:0000256" key="1">
    <source>
        <dbReference type="SAM" id="Coils"/>
    </source>
</evidence>
<dbReference type="AlphaFoldDB" id="A0AAV9HVB6"/>
<gene>
    <name evidence="4" type="ORF">QBC42DRAFT_250502</name>
</gene>
<keyword evidence="1" id="KW-0175">Coiled coil</keyword>
<feature type="coiled-coil region" evidence="1">
    <location>
        <begin position="196"/>
        <end position="271"/>
    </location>
</feature>
<feature type="signal peptide" evidence="3">
    <location>
        <begin position="1"/>
        <end position="23"/>
    </location>
</feature>
<protein>
    <submittedName>
        <fullName evidence="4">Uncharacterized protein</fullName>
    </submittedName>
</protein>
<evidence type="ECO:0000313" key="5">
    <source>
        <dbReference type="Proteomes" id="UP001321749"/>
    </source>
</evidence>
<feature type="compositionally biased region" description="Low complexity" evidence="2">
    <location>
        <begin position="534"/>
        <end position="548"/>
    </location>
</feature>
<feature type="region of interest" description="Disordered" evidence="2">
    <location>
        <begin position="616"/>
        <end position="636"/>
    </location>
</feature>
<reference evidence="4" key="1">
    <citation type="journal article" date="2023" name="Mol. Phylogenet. Evol.">
        <title>Genome-scale phylogeny and comparative genomics of the fungal order Sordariales.</title>
        <authorList>
            <person name="Hensen N."/>
            <person name="Bonometti L."/>
            <person name="Westerberg I."/>
            <person name="Brannstrom I.O."/>
            <person name="Guillou S."/>
            <person name="Cros-Aarteil S."/>
            <person name="Calhoun S."/>
            <person name="Haridas S."/>
            <person name="Kuo A."/>
            <person name="Mondo S."/>
            <person name="Pangilinan J."/>
            <person name="Riley R."/>
            <person name="LaButti K."/>
            <person name="Andreopoulos B."/>
            <person name="Lipzen A."/>
            <person name="Chen C."/>
            <person name="Yan M."/>
            <person name="Daum C."/>
            <person name="Ng V."/>
            <person name="Clum A."/>
            <person name="Steindorff A."/>
            <person name="Ohm R.A."/>
            <person name="Martin F."/>
            <person name="Silar P."/>
            <person name="Natvig D.O."/>
            <person name="Lalanne C."/>
            <person name="Gautier V."/>
            <person name="Ament-Velasquez S.L."/>
            <person name="Kruys A."/>
            <person name="Hutchinson M.I."/>
            <person name="Powell A.J."/>
            <person name="Barry K."/>
            <person name="Miller A.N."/>
            <person name="Grigoriev I.V."/>
            <person name="Debuchy R."/>
            <person name="Gladieux P."/>
            <person name="Hiltunen Thoren M."/>
            <person name="Johannesson H."/>
        </authorList>
    </citation>
    <scope>NUCLEOTIDE SEQUENCE</scope>
    <source>
        <strain evidence="4">PSN324</strain>
    </source>
</reference>
<sequence>MFSCGSLLSLFLAGLVLWTLASSRLLTHRFGTKVSSSVDLAVGIIAKILLGSGWFVSVTLTVMSRVILGLVLRWAVSGSMEAEVDSILESPTGREAVASEVASLTMEHRDQGSRIARLQSQIWETCRRYYQDLRISGTLGRIAPITPSCNFKSASTDVDMGKIVAIILWLNRFTLEATLLKAVPLSVTHRGLVLAVAKNKETLAACQSKLDSVEAEYSLLSDKITNVRREEWRKNRPAPPPPPPNALVACLLEKERLRKLEKERLRKLESKKTQPVRHFFCGPIPREEIPLPAPRQPSHWEFPLEREVRESKSRLRSLIASMAPALASQACPGPQLVQFDPAPVYVPSPSTELVVFAPTGISFGGVESGDNELADPSQDVEMADVPPVQQLADDKQGYMEMASEPQVPSACFVSAPAAVVPFVAAPAPGGAVIQFGAPNPLASTAHADATRAHSDEPAPPAAAAAPAAPVVPDFNFGGVATAGPAFTFGAGQTFAAFPPAPANTSVPTASASTDKGKEVQVDPPLLLSGAGAFAAPPSQPVASPAPTAQRDDAQVQAPASPKADFASSRAKQRAAGRAAQEMEERETAPVSVPQKIDVANTDRLFKALRRRFNQDSAPVPVPAAPAPAPTARTGYAPRLSSIQGHDLVRLIDRLRQGMEPLLRENGFGKNFRKLFSQACTNRINTWDVEEDFVVFEHDDAAFFVMNDIFRPTWIGLSSYAQGNQEEEFWRLLLGLAKMTEGLILPAA</sequence>
<dbReference type="Proteomes" id="UP001321749">
    <property type="component" value="Unassembled WGS sequence"/>
</dbReference>
<evidence type="ECO:0000256" key="2">
    <source>
        <dbReference type="SAM" id="MobiDB-lite"/>
    </source>
</evidence>
<feature type="compositionally biased region" description="Pro residues" evidence="2">
    <location>
        <begin position="619"/>
        <end position="628"/>
    </location>
</feature>
<feature type="region of interest" description="Disordered" evidence="2">
    <location>
        <begin position="446"/>
        <end position="465"/>
    </location>
</feature>
<feature type="chain" id="PRO_5043429363" evidence="3">
    <location>
        <begin position="24"/>
        <end position="747"/>
    </location>
</feature>
<proteinExistence type="predicted"/>